<dbReference type="EMBL" id="CAJOBC010083539">
    <property type="protein sequence ID" value="CAF4303092.1"/>
    <property type="molecule type" value="Genomic_DNA"/>
</dbReference>
<comment type="caution">
    <text evidence="1">The sequence shown here is derived from an EMBL/GenBank/DDBJ whole genome shotgun (WGS) entry which is preliminary data.</text>
</comment>
<reference evidence="1" key="1">
    <citation type="submission" date="2021-02" db="EMBL/GenBank/DDBJ databases">
        <authorList>
            <person name="Nowell W R."/>
        </authorList>
    </citation>
    <scope>NUCLEOTIDE SEQUENCE</scope>
</reference>
<dbReference type="OrthoDB" id="2684236at2759"/>
<keyword evidence="3" id="KW-1185">Reference proteome</keyword>
<name>A0A815MNF5_9BILA</name>
<evidence type="ECO:0000313" key="2">
    <source>
        <dbReference type="EMBL" id="CAF4303092.1"/>
    </source>
</evidence>
<dbReference type="EMBL" id="CAJNOQ010018111">
    <property type="protein sequence ID" value="CAF1418658.1"/>
    <property type="molecule type" value="Genomic_DNA"/>
</dbReference>
<organism evidence="1 3">
    <name type="scientific">Didymodactylos carnosus</name>
    <dbReference type="NCBI Taxonomy" id="1234261"/>
    <lineage>
        <taxon>Eukaryota</taxon>
        <taxon>Metazoa</taxon>
        <taxon>Spiralia</taxon>
        <taxon>Gnathifera</taxon>
        <taxon>Rotifera</taxon>
        <taxon>Eurotatoria</taxon>
        <taxon>Bdelloidea</taxon>
        <taxon>Philodinida</taxon>
        <taxon>Philodinidae</taxon>
        <taxon>Didymodactylos</taxon>
    </lineage>
</organism>
<dbReference type="Proteomes" id="UP000681722">
    <property type="component" value="Unassembled WGS sequence"/>
</dbReference>
<evidence type="ECO:0000313" key="1">
    <source>
        <dbReference type="EMBL" id="CAF1418658.1"/>
    </source>
</evidence>
<dbReference type="AlphaFoldDB" id="A0A815MNF5"/>
<evidence type="ECO:0000313" key="3">
    <source>
        <dbReference type="Proteomes" id="UP000663829"/>
    </source>
</evidence>
<dbReference type="PANTHER" id="PTHR34365:SF7">
    <property type="entry name" value="GLYCINE-RICH DOMAIN-CONTAINING PROTEIN 1"/>
    <property type="match status" value="1"/>
</dbReference>
<gene>
    <name evidence="1" type="ORF">GPM918_LOCUS33665</name>
    <name evidence="2" type="ORF">SRO942_LOCUS34352</name>
</gene>
<dbReference type="PANTHER" id="PTHR34365">
    <property type="entry name" value="ENOLASE (DUF1399)"/>
    <property type="match status" value="1"/>
</dbReference>
<dbReference type="InterPro" id="IPR009836">
    <property type="entry name" value="GRDP-like"/>
</dbReference>
<accession>A0A815MNF5</accession>
<proteinExistence type="predicted"/>
<dbReference type="Pfam" id="PF07173">
    <property type="entry name" value="GRDP-like"/>
    <property type="match status" value="1"/>
</dbReference>
<protein>
    <recommendedName>
        <fullName evidence="4">Glycine-rich domain-containing protein-like</fullName>
    </recommendedName>
</protein>
<sequence length="341" mass="38666">MGQKHTCHYDLSHIAHVSVQTKPDYKDKSKSRSLEGFVLDPYAFVNHILLLCAVIAYPELTKSGPLLDYFVNEYCHRMSNHKKLMDKKHQQELPFEIEWIWHVHRLHPITYQRDLQTNQISNMDVYEKKKVKHDGCGSCPRMAIDYHKRVKGTITFRSSIDLVHAVERQQDFLAKFSRHYLYTCNLKSDVNLKEKFVQLVQTYVSFMKLADKNQIIVPTFDIDLIWHTHMRNPLQYRAACMQLCGFVLNHDDDTSSETLNGAYEKTAEKWKKTYNTEYGYSCDKQLVQEKLESGAGCALIVPTLFISVASRGGDGYDAAWGGGGGACSGGGCSAGGCGSGC</sequence>
<dbReference type="Proteomes" id="UP000663829">
    <property type="component" value="Unassembled WGS sequence"/>
</dbReference>
<evidence type="ECO:0008006" key="4">
    <source>
        <dbReference type="Google" id="ProtNLM"/>
    </source>
</evidence>